<dbReference type="InterPro" id="IPR013749">
    <property type="entry name" value="PM/HMP-P_kinase-1"/>
</dbReference>
<dbReference type="PANTHER" id="PTHR10534:SF2">
    <property type="entry name" value="PYRIDOXAL KINASE"/>
    <property type="match status" value="1"/>
</dbReference>
<protein>
    <recommendedName>
        <fullName evidence="1">pyridoxal kinase</fullName>
        <ecNumber evidence="1">2.7.1.35</ecNumber>
    </recommendedName>
</protein>
<evidence type="ECO:0000313" key="7">
    <source>
        <dbReference type="EMBL" id="TDP81848.1"/>
    </source>
</evidence>
<dbReference type="GO" id="GO:0005829">
    <property type="term" value="C:cytosol"/>
    <property type="evidence" value="ECO:0007669"/>
    <property type="project" value="TreeGrafter"/>
</dbReference>
<dbReference type="NCBIfam" id="TIGR00687">
    <property type="entry name" value="pyridox_kin"/>
    <property type="match status" value="1"/>
</dbReference>
<dbReference type="GO" id="GO:0005524">
    <property type="term" value="F:ATP binding"/>
    <property type="evidence" value="ECO:0007669"/>
    <property type="project" value="UniProtKB-KW"/>
</dbReference>
<comment type="caution">
    <text evidence="7">The sequence shown here is derived from an EMBL/GenBank/DDBJ whole genome shotgun (WGS) entry which is preliminary data.</text>
</comment>
<keyword evidence="4 7" id="KW-0418">Kinase</keyword>
<dbReference type="RefSeq" id="WP_126540439.1">
    <property type="nucleotide sequence ID" value="NZ_BSPM01000002.1"/>
</dbReference>
<dbReference type="GO" id="GO:0009443">
    <property type="term" value="P:pyridoxal 5'-phosphate salvage"/>
    <property type="evidence" value="ECO:0007669"/>
    <property type="project" value="InterPro"/>
</dbReference>
<dbReference type="Pfam" id="PF08543">
    <property type="entry name" value="Phos_pyr_kin"/>
    <property type="match status" value="1"/>
</dbReference>
<keyword evidence="5" id="KW-0067">ATP-binding</keyword>
<evidence type="ECO:0000256" key="4">
    <source>
        <dbReference type="ARBA" id="ARBA00022777"/>
    </source>
</evidence>
<dbReference type="OrthoDB" id="9800808at2"/>
<dbReference type="EC" id="2.7.1.35" evidence="1"/>
<dbReference type="SUPFAM" id="SSF53613">
    <property type="entry name" value="Ribokinase-like"/>
    <property type="match status" value="1"/>
</dbReference>
<dbReference type="CDD" id="cd01173">
    <property type="entry name" value="pyridoxal_pyridoxamine_kinase"/>
    <property type="match status" value="1"/>
</dbReference>
<reference evidence="7 8" key="1">
    <citation type="submission" date="2019-03" db="EMBL/GenBank/DDBJ databases">
        <title>Genomic Encyclopedia of Type Strains, Phase IV (KMG-IV): sequencing the most valuable type-strain genomes for metagenomic binning, comparative biology and taxonomic classification.</title>
        <authorList>
            <person name="Goeker M."/>
        </authorList>
    </citation>
    <scope>NUCLEOTIDE SEQUENCE [LARGE SCALE GENOMIC DNA]</scope>
    <source>
        <strain evidence="7 8">DSM 102969</strain>
    </source>
</reference>
<evidence type="ECO:0000256" key="1">
    <source>
        <dbReference type="ARBA" id="ARBA00012104"/>
    </source>
</evidence>
<dbReference type="EMBL" id="SNXY01000011">
    <property type="protein sequence ID" value="TDP81848.1"/>
    <property type="molecule type" value="Genomic_DNA"/>
</dbReference>
<gene>
    <name evidence="7" type="ORF">EDD54_4108</name>
</gene>
<accession>A0A4V3CVB2</accession>
<dbReference type="InterPro" id="IPR004625">
    <property type="entry name" value="PyrdxlKinase"/>
</dbReference>
<keyword evidence="2" id="KW-0808">Transferase</keyword>
<name>A0A4V3CVB2_9HYPH</name>
<evidence type="ECO:0000256" key="2">
    <source>
        <dbReference type="ARBA" id="ARBA00022679"/>
    </source>
</evidence>
<dbReference type="GO" id="GO:0008478">
    <property type="term" value="F:pyridoxal kinase activity"/>
    <property type="evidence" value="ECO:0007669"/>
    <property type="project" value="UniProtKB-EC"/>
</dbReference>
<evidence type="ECO:0000313" key="8">
    <source>
        <dbReference type="Proteomes" id="UP000294547"/>
    </source>
</evidence>
<sequence length="288" mass="29989">MSLPEVLVVSSHVVRGSVGSRAGFALERLGHRTWTLPTVVLPWHPGHGRAHRLVPAAADFAALCDDLCRAPWLGRIGAVMTGYLGAADQAEPLARLIRAVKAANPAALAVIDPVSGDDGATYVPADVVLANRDVLMPLSDLTTPNYFELALLTGRKVETMADVVEAARALSTGTVVVTSVPAMMRGKIATVAVTADDVLVAENQRVPGAHAGTGDLFAATLVSRLLSGAGMEAALAGAAATTFEMVARTVKADADELLLAEEQAAIQRPTAMVDVRRWAAPRRPAGTP</sequence>
<evidence type="ECO:0000256" key="5">
    <source>
        <dbReference type="ARBA" id="ARBA00022840"/>
    </source>
</evidence>
<feature type="domain" description="Pyridoxamine kinase/Phosphomethylpyrimidine kinase" evidence="6">
    <location>
        <begin position="76"/>
        <end position="251"/>
    </location>
</feature>
<dbReference type="Gene3D" id="3.40.1190.20">
    <property type="match status" value="1"/>
</dbReference>
<dbReference type="AlphaFoldDB" id="A0A4V3CVB2"/>
<evidence type="ECO:0000259" key="6">
    <source>
        <dbReference type="Pfam" id="PF08543"/>
    </source>
</evidence>
<organism evidence="7 8">
    <name type="scientific">Oharaeibacter diazotrophicus</name>
    <dbReference type="NCBI Taxonomy" id="1920512"/>
    <lineage>
        <taxon>Bacteria</taxon>
        <taxon>Pseudomonadati</taxon>
        <taxon>Pseudomonadota</taxon>
        <taxon>Alphaproteobacteria</taxon>
        <taxon>Hyphomicrobiales</taxon>
        <taxon>Pleomorphomonadaceae</taxon>
        <taxon>Oharaeibacter</taxon>
    </lineage>
</organism>
<evidence type="ECO:0000256" key="3">
    <source>
        <dbReference type="ARBA" id="ARBA00022741"/>
    </source>
</evidence>
<dbReference type="InterPro" id="IPR029056">
    <property type="entry name" value="Ribokinase-like"/>
</dbReference>
<dbReference type="PANTHER" id="PTHR10534">
    <property type="entry name" value="PYRIDOXAL KINASE"/>
    <property type="match status" value="1"/>
</dbReference>
<keyword evidence="3" id="KW-0547">Nucleotide-binding</keyword>
<keyword evidence="8" id="KW-1185">Reference proteome</keyword>
<proteinExistence type="predicted"/>
<dbReference type="Proteomes" id="UP000294547">
    <property type="component" value="Unassembled WGS sequence"/>
</dbReference>